<keyword evidence="3" id="KW-1185">Reference proteome</keyword>
<gene>
    <name evidence="2" type="ORF">PoB_007589800</name>
</gene>
<sequence>MTTQNCQIEFHLADLIPVSSTASAPMSRRTSPNPGQSSALRQDQRRHHPRRHHQTLQQPQQNRNQSRIILNQLNVTDSLHEDIVLSLTTKSSVEISTIENAKRCLITPQIAIEIFSNSIMSSLFTGMVSKMVIFRYGLNMQTNLYLIYVKNDGQKVSRIIMSMATKVHLGVMSLLTFNGTRIHKHISKLIKAVIHCAEERRLNTSSEISHIGTMKG</sequence>
<feature type="compositionally biased region" description="Basic residues" evidence="1">
    <location>
        <begin position="44"/>
        <end position="54"/>
    </location>
</feature>
<evidence type="ECO:0000313" key="3">
    <source>
        <dbReference type="Proteomes" id="UP000735302"/>
    </source>
</evidence>
<name>A0AAV4DYF0_9GAST</name>
<dbReference type="AlphaFoldDB" id="A0AAV4DYF0"/>
<proteinExistence type="predicted"/>
<dbReference type="Proteomes" id="UP000735302">
    <property type="component" value="Unassembled WGS sequence"/>
</dbReference>
<dbReference type="EMBL" id="BLXT01008483">
    <property type="protein sequence ID" value="GFO49393.1"/>
    <property type="molecule type" value="Genomic_DNA"/>
</dbReference>
<evidence type="ECO:0000313" key="2">
    <source>
        <dbReference type="EMBL" id="GFO49393.1"/>
    </source>
</evidence>
<evidence type="ECO:0000256" key="1">
    <source>
        <dbReference type="SAM" id="MobiDB-lite"/>
    </source>
</evidence>
<feature type="compositionally biased region" description="Polar residues" evidence="1">
    <location>
        <begin position="21"/>
        <end position="39"/>
    </location>
</feature>
<reference evidence="2 3" key="1">
    <citation type="journal article" date="2021" name="Elife">
        <title>Chloroplast acquisition without the gene transfer in kleptoplastic sea slugs, Plakobranchus ocellatus.</title>
        <authorList>
            <person name="Maeda T."/>
            <person name="Takahashi S."/>
            <person name="Yoshida T."/>
            <person name="Shimamura S."/>
            <person name="Takaki Y."/>
            <person name="Nagai Y."/>
            <person name="Toyoda A."/>
            <person name="Suzuki Y."/>
            <person name="Arimoto A."/>
            <person name="Ishii H."/>
            <person name="Satoh N."/>
            <person name="Nishiyama T."/>
            <person name="Hasebe M."/>
            <person name="Maruyama T."/>
            <person name="Minagawa J."/>
            <person name="Obokata J."/>
            <person name="Shigenobu S."/>
        </authorList>
    </citation>
    <scope>NUCLEOTIDE SEQUENCE [LARGE SCALE GENOMIC DNA]</scope>
</reference>
<organism evidence="2 3">
    <name type="scientific">Plakobranchus ocellatus</name>
    <dbReference type="NCBI Taxonomy" id="259542"/>
    <lineage>
        <taxon>Eukaryota</taxon>
        <taxon>Metazoa</taxon>
        <taxon>Spiralia</taxon>
        <taxon>Lophotrochozoa</taxon>
        <taxon>Mollusca</taxon>
        <taxon>Gastropoda</taxon>
        <taxon>Heterobranchia</taxon>
        <taxon>Euthyneura</taxon>
        <taxon>Panpulmonata</taxon>
        <taxon>Sacoglossa</taxon>
        <taxon>Placobranchoidea</taxon>
        <taxon>Plakobranchidae</taxon>
        <taxon>Plakobranchus</taxon>
    </lineage>
</organism>
<feature type="region of interest" description="Disordered" evidence="1">
    <location>
        <begin position="21"/>
        <end position="63"/>
    </location>
</feature>
<protein>
    <submittedName>
        <fullName evidence="2">Uncharacterized protein</fullName>
    </submittedName>
</protein>
<accession>A0AAV4DYF0</accession>
<comment type="caution">
    <text evidence="2">The sequence shown here is derived from an EMBL/GenBank/DDBJ whole genome shotgun (WGS) entry which is preliminary data.</text>
</comment>